<dbReference type="InterPro" id="IPR036390">
    <property type="entry name" value="WH_DNA-bd_sf"/>
</dbReference>
<keyword evidence="3" id="KW-1185">Reference proteome</keyword>
<dbReference type="Proteomes" id="UP000664617">
    <property type="component" value="Unassembled WGS sequence"/>
</dbReference>
<dbReference type="PRINTS" id="PR00598">
    <property type="entry name" value="HTHMARR"/>
</dbReference>
<dbReference type="InterPro" id="IPR000835">
    <property type="entry name" value="HTH_MarR-typ"/>
</dbReference>
<reference evidence="2 3" key="1">
    <citation type="submission" date="2021-03" db="EMBL/GenBank/DDBJ databases">
        <authorList>
            <person name="Xin L."/>
        </authorList>
    </citation>
    <scope>NUCLEOTIDE SEQUENCE [LARGE SCALE GENOMIC DNA]</scope>
    <source>
        <strain evidence="2 3">XHU 5031</strain>
    </source>
</reference>
<feature type="domain" description="HTH marR-type" evidence="1">
    <location>
        <begin position="32"/>
        <end position="167"/>
    </location>
</feature>
<sequence length="187" mass="20188">MTEYPLDGTGAVPAAEIAAAWDRELPGVPTSSIGVITPLWRVAKALADERRRTLRRLGIDPATLDLLSTLRRAGEPWTLTTRELAERCLVTAGAISQRVARAEREGLVTRSPSTASRRAVSVMLTDRGHEVVRRAVRGLLAHEETLVANLAPGERRVLGELLEKLGEGVRGGGGRDVPLEPPARSRP</sequence>
<organism evidence="2 3">
    <name type="scientific">Myceligenerans salitolerans</name>
    <dbReference type="NCBI Taxonomy" id="1230528"/>
    <lineage>
        <taxon>Bacteria</taxon>
        <taxon>Bacillati</taxon>
        <taxon>Actinomycetota</taxon>
        <taxon>Actinomycetes</taxon>
        <taxon>Micrococcales</taxon>
        <taxon>Promicromonosporaceae</taxon>
        <taxon>Myceligenerans</taxon>
    </lineage>
</organism>
<dbReference type="EMBL" id="JAFMPK010000047">
    <property type="protein sequence ID" value="MBO0610528.1"/>
    <property type="molecule type" value="Genomic_DNA"/>
</dbReference>
<protein>
    <submittedName>
        <fullName evidence="2">Winged helix-turn-helix transcriptional regulator</fullName>
    </submittedName>
</protein>
<dbReference type="Gene3D" id="1.10.10.10">
    <property type="entry name" value="Winged helix-like DNA-binding domain superfamily/Winged helix DNA-binding domain"/>
    <property type="match status" value="1"/>
</dbReference>
<dbReference type="PROSITE" id="PS50995">
    <property type="entry name" value="HTH_MARR_2"/>
    <property type="match status" value="1"/>
</dbReference>
<evidence type="ECO:0000313" key="3">
    <source>
        <dbReference type="Proteomes" id="UP000664617"/>
    </source>
</evidence>
<dbReference type="SUPFAM" id="SSF46785">
    <property type="entry name" value="Winged helix' DNA-binding domain"/>
    <property type="match status" value="1"/>
</dbReference>
<name>A0ABS3IDN7_9MICO</name>
<dbReference type="Pfam" id="PF12802">
    <property type="entry name" value="MarR_2"/>
    <property type="match status" value="1"/>
</dbReference>
<dbReference type="RefSeq" id="WP_207276455.1">
    <property type="nucleotide sequence ID" value="NZ_JAFMPK010000047.1"/>
</dbReference>
<dbReference type="SMART" id="SM00347">
    <property type="entry name" value="HTH_MARR"/>
    <property type="match status" value="1"/>
</dbReference>
<comment type="caution">
    <text evidence="2">The sequence shown here is derived from an EMBL/GenBank/DDBJ whole genome shotgun (WGS) entry which is preliminary data.</text>
</comment>
<proteinExistence type="predicted"/>
<reference evidence="3" key="2">
    <citation type="submission" date="2023-07" db="EMBL/GenBank/DDBJ databases">
        <title>Myceligenerans salitolerans sp. nov., a halotolerant actinomycete isolated from a salt lake in Xinjiang, China.</title>
        <authorList>
            <person name="Guan T."/>
        </authorList>
    </citation>
    <scope>NUCLEOTIDE SEQUENCE [LARGE SCALE GENOMIC DNA]</scope>
    <source>
        <strain evidence="3">XHU 5031</strain>
    </source>
</reference>
<dbReference type="InterPro" id="IPR036388">
    <property type="entry name" value="WH-like_DNA-bd_sf"/>
</dbReference>
<gene>
    <name evidence="2" type="ORF">J0911_15965</name>
</gene>
<dbReference type="PANTHER" id="PTHR33164">
    <property type="entry name" value="TRANSCRIPTIONAL REGULATOR, MARR FAMILY"/>
    <property type="match status" value="1"/>
</dbReference>
<evidence type="ECO:0000313" key="2">
    <source>
        <dbReference type="EMBL" id="MBO0610528.1"/>
    </source>
</evidence>
<accession>A0ABS3IDN7</accession>
<dbReference type="InterPro" id="IPR039422">
    <property type="entry name" value="MarR/SlyA-like"/>
</dbReference>
<evidence type="ECO:0000259" key="1">
    <source>
        <dbReference type="PROSITE" id="PS50995"/>
    </source>
</evidence>
<dbReference type="PANTHER" id="PTHR33164:SF104">
    <property type="entry name" value="TRANSCRIPTIONAL REGULATORY PROTEIN"/>
    <property type="match status" value="1"/>
</dbReference>